<dbReference type="Proteomes" id="UP001165366">
    <property type="component" value="Unassembled WGS sequence"/>
</dbReference>
<sequence>MDDSALVEQIQRGDQQAFTVLMERWQTRIHRFAFRFFADVDEASEITQKTFIKVYQKVDTLDEPGKFSSWIYRVANNLCLDELKRAGRRKSSPLEAWVEQMEASQTPAKKLETKELGEVLQKALLTLPDEQRVVIILKEYEGMKFREIAEILEEPENTVKSRMYYGLKSLRRVLKKWNIQNEYLNHD</sequence>
<dbReference type="Gene3D" id="1.10.10.10">
    <property type="entry name" value="Winged helix-like DNA-binding domain superfamily/Winged helix DNA-binding domain"/>
    <property type="match status" value="1"/>
</dbReference>
<dbReference type="NCBIfam" id="TIGR02937">
    <property type="entry name" value="sigma70-ECF"/>
    <property type="match status" value="1"/>
</dbReference>
<gene>
    <name evidence="8" type="ORF">L6773_03745</name>
</gene>
<keyword evidence="2" id="KW-0805">Transcription regulation</keyword>
<evidence type="ECO:0000256" key="5">
    <source>
        <dbReference type="ARBA" id="ARBA00023163"/>
    </source>
</evidence>
<protein>
    <submittedName>
        <fullName evidence="8">Sigma-70 family RNA polymerase sigma factor</fullName>
    </submittedName>
</protein>
<dbReference type="Pfam" id="PF08281">
    <property type="entry name" value="Sigma70_r4_2"/>
    <property type="match status" value="1"/>
</dbReference>
<dbReference type="PANTHER" id="PTHR43133">
    <property type="entry name" value="RNA POLYMERASE ECF-TYPE SIGMA FACTO"/>
    <property type="match status" value="1"/>
</dbReference>
<dbReference type="Pfam" id="PF04542">
    <property type="entry name" value="Sigma70_r2"/>
    <property type="match status" value="1"/>
</dbReference>
<dbReference type="InterPro" id="IPR013249">
    <property type="entry name" value="RNA_pol_sigma70_r4_t2"/>
</dbReference>
<evidence type="ECO:0000313" key="8">
    <source>
        <dbReference type="EMBL" id="MCG2587666.1"/>
    </source>
</evidence>
<reference evidence="8" key="1">
    <citation type="submission" date="2022-01" db="EMBL/GenBank/DDBJ databases">
        <authorList>
            <person name="Wang Y."/>
        </authorList>
    </citation>
    <scope>NUCLEOTIDE SEQUENCE</scope>
    <source>
        <strain evidence="8">WB101</strain>
    </source>
</reference>
<organism evidence="8 9">
    <name type="scientific">Rhodohalobacter sulfatireducens</name>
    <dbReference type="NCBI Taxonomy" id="2911366"/>
    <lineage>
        <taxon>Bacteria</taxon>
        <taxon>Pseudomonadati</taxon>
        <taxon>Balneolota</taxon>
        <taxon>Balneolia</taxon>
        <taxon>Balneolales</taxon>
        <taxon>Balneolaceae</taxon>
        <taxon>Rhodohalobacter</taxon>
    </lineage>
</organism>
<dbReference type="InterPro" id="IPR039425">
    <property type="entry name" value="RNA_pol_sigma-70-like"/>
</dbReference>
<name>A0ABS9K9Z3_9BACT</name>
<accession>A0ABS9K9Z3</accession>
<comment type="similarity">
    <text evidence="1">Belongs to the sigma-70 factor family. ECF subfamily.</text>
</comment>
<keyword evidence="4" id="KW-0238">DNA-binding</keyword>
<dbReference type="SUPFAM" id="SSF88946">
    <property type="entry name" value="Sigma2 domain of RNA polymerase sigma factors"/>
    <property type="match status" value="1"/>
</dbReference>
<reference evidence="8" key="2">
    <citation type="submission" date="2024-05" db="EMBL/GenBank/DDBJ databases">
        <title>Rhodohalobacter halophilus gen. nov., sp. nov., a moderately halophilic member of the family Balneolaceae.</title>
        <authorList>
            <person name="Xia J."/>
        </authorList>
    </citation>
    <scope>NUCLEOTIDE SEQUENCE</scope>
    <source>
        <strain evidence="8">WB101</strain>
    </source>
</reference>
<evidence type="ECO:0000259" key="7">
    <source>
        <dbReference type="Pfam" id="PF08281"/>
    </source>
</evidence>
<dbReference type="RefSeq" id="WP_237852509.1">
    <property type="nucleotide sequence ID" value="NZ_JAKLWS010000003.1"/>
</dbReference>
<dbReference type="InterPro" id="IPR036388">
    <property type="entry name" value="WH-like_DNA-bd_sf"/>
</dbReference>
<evidence type="ECO:0000256" key="3">
    <source>
        <dbReference type="ARBA" id="ARBA00023082"/>
    </source>
</evidence>
<evidence type="ECO:0000313" key="9">
    <source>
        <dbReference type="Proteomes" id="UP001165366"/>
    </source>
</evidence>
<evidence type="ECO:0000256" key="4">
    <source>
        <dbReference type="ARBA" id="ARBA00023125"/>
    </source>
</evidence>
<keyword evidence="3" id="KW-0731">Sigma factor</keyword>
<dbReference type="CDD" id="cd06171">
    <property type="entry name" value="Sigma70_r4"/>
    <property type="match status" value="1"/>
</dbReference>
<dbReference type="InterPro" id="IPR013325">
    <property type="entry name" value="RNA_pol_sigma_r2"/>
</dbReference>
<evidence type="ECO:0000259" key="6">
    <source>
        <dbReference type="Pfam" id="PF04542"/>
    </source>
</evidence>
<dbReference type="EMBL" id="JAKLWS010000003">
    <property type="protein sequence ID" value="MCG2587666.1"/>
    <property type="molecule type" value="Genomic_DNA"/>
</dbReference>
<dbReference type="InterPro" id="IPR014284">
    <property type="entry name" value="RNA_pol_sigma-70_dom"/>
</dbReference>
<feature type="domain" description="RNA polymerase sigma factor 70 region 4 type 2" evidence="7">
    <location>
        <begin position="119"/>
        <end position="170"/>
    </location>
</feature>
<comment type="caution">
    <text evidence="8">The sequence shown here is derived from an EMBL/GenBank/DDBJ whole genome shotgun (WGS) entry which is preliminary data.</text>
</comment>
<keyword evidence="9" id="KW-1185">Reference proteome</keyword>
<evidence type="ECO:0000256" key="2">
    <source>
        <dbReference type="ARBA" id="ARBA00023015"/>
    </source>
</evidence>
<keyword evidence="5" id="KW-0804">Transcription</keyword>
<dbReference type="PANTHER" id="PTHR43133:SF8">
    <property type="entry name" value="RNA POLYMERASE SIGMA FACTOR HI_1459-RELATED"/>
    <property type="match status" value="1"/>
</dbReference>
<evidence type="ECO:0000256" key="1">
    <source>
        <dbReference type="ARBA" id="ARBA00010641"/>
    </source>
</evidence>
<dbReference type="InterPro" id="IPR013324">
    <property type="entry name" value="RNA_pol_sigma_r3/r4-like"/>
</dbReference>
<proteinExistence type="inferred from homology"/>
<dbReference type="InterPro" id="IPR007627">
    <property type="entry name" value="RNA_pol_sigma70_r2"/>
</dbReference>
<feature type="domain" description="RNA polymerase sigma-70 region 2" evidence="6">
    <location>
        <begin position="21"/>
        <end position="89"/>
    </location>
</feature>
<dbReference type="SUPFAM" id="SSF88659">
    <property type="entry name" value="Sigma3 and sigma4 domains of RNA polymerase sigma factors"/>
    <property type="match status" value="1"/>
</dbReference>
<dbReference type="Gene3D" id="1.10.1740.10">
    <property type="match status" value="1"/>
</dbReference>